<dbReference type="CDD" id="cd13585">
    <property type="entry name" value="PBP2_TMBP_like"/>
    <property type="match status" value="1"/>
</dbReference>
<keyword evidence="4 5" id="KW-0732">Signal</keyword>
<comment type="subcellular location">
    <subcellularLocation>
        <location evidence="1">Cell envelope</location>
    </subcellularLocation>
</comment>
<dbReference type="SUPFAM" id="SSF53850">
    <property type="entry name" value="Periplasmic binding protein-like II"/>
    <property type="match status" value="1"/>
</dbReference>
<evidence type="ECO:0000256" key="4">
    <source>
        <dbReference type="ARBA" id="ARBA00022729"/>
    </source>
</evidence>
<sequence length="429" mass="47035">MNKIYAPILIFTVMLTLLLSGCGAGNSASDSSNESESASGNVTLTYGLWDQVQQPAMEKIIAKFEEQHPDIHVEIKLTPWNEYWTKLETAATGGNLPDVFWINGASLPKYASNNQLLNLDDYAKDTSLDFGNYPQGLVDIYTYDGKHYGVPKDMDAIGLWYNKSLFDQAGIPYPDETWDWNKAALAAQKLTDPANGIWGLPAQFQGQTGYYNTILEAGGGFYTDDGKKSLYDSPESIRGLQLQTDLIHKYKVSPTLAQMTDTSPKDLFKSGKVAMLIDGSWNVKDFATNEYTKNDVDVALLPKDKLRTSVIHGLANVGAANTKHPKEVIEFLDFLGSKESADIQGEDGTALPAFHGGQELWLKSVPQFHLQNLLDMANAAKALPRGPQNAKLDGLEEEYLKSAYTGESTPEEAAKAYAKAVNEAIASNP</sequence>
<comment type="similarity">
    <text evidence="2">Belongs to the bacterial solute-binding protein 1 family.</text>
</comment>
<gene>
    <name evidence="6" type="ORF">J21TS7_09790</name>
</gene>
<comment type="caution">
    <text evidence="6">The sequence shown here is derived from an EMBL/GenBank/DDBJ whole genome shotgun (WGS) entry which is preliminary data.</text>
</comment>
<dbReference type="InterPro" id="IPR006059">
    <property type="entry name" value="SBP"/>
</dbReference>
<dbReference type="Pfam" id="PF01547">
    <property type="entry name" value="SBP_bac_1"/>
    <property type="match status" value="1"/>
</dbReference>
<keyword evidence="7" id="KW-1185">Reference proteome</keyword>
<organism evidence="6 7">
    <name type="scientific">Paenibacillus cineris</name>
    <dbReference type="NCBI Taxonomy" id="237530"/>
    <lineage>
        <taxon>Bacteria</taxon>
        <taxon>Bacillati</taxon>
        <taxon>Bacillota</taxon>
        <taxon>Bacilli</taxon>
        <taxon>Bacillales</taxon>
        <taxon>Paenibacillaceae</taxon>
        <taxon>Paenibacillus</taxon>
    </lineage>
</organism>
<dbReference type="Proteomes" id="UP000676601">
    <property type="component" value="Unassembled WGS sequence"/>
</dbReference>
<dbReference type="InterPro" id="IPR050490">
    <property type="entry name" value="Bact_solute-bd_prot1"/>
</dbReference>
<dbReference type="PROSITE" id="PS51257">
    <property type="entry name" value="PROKAR_LIPOPROTEIN"/>
    <property type="match status" value="1"/>
</dbReference>
<accession>A0ABQ4L7W9</accession>
<reference evidence="6 7" key="1">
    <citation type="submission" date="2021-03" db="EMBL/GenBank/DDBJ databases">
        <title>Antimicrobial resistance genes in bacteria isolated from Japanese honey, and their potential for conferring macrolide and lincosamide resistance in the American foulbrood pathogen Paenibacillus larvae.</title>
        <authorList>
            <person name="Okamoto M."/>
            <person name="Kumagai M."/>
            <person name="Kanamori H."/>
            <person name="Takamatsu D."/>
        </authorList>
    </citation>
    <scope>NUCLEOTIDE SEQUENCE [LARGE SCALE GENOMIC DNA]</scope>
    <source>
        <strain evidence="6 7">J21TS7</strain>
    </source>
</reference>
<evidence type="ECO:0000256" key="3">
    <source>
        <dbReference type="ARBA" id="ARBA00022448"/>
    </source>
</evidence>
<dbReference type="EMBL" id="BORU01000001">
    <property type="protein sequence ID" value="GIO52661.1"/>
    <property type="molecule type" value="Genomic_DNA"/>
</dbReference>
<feature type="chain" id="PRO_5045512715" evidence="5">
    <location>
        <begin position="25"/>
        <end position="429"/>
    </location>
</feature>
<evidence type="ECO:0000313" key="7">
    <source>
        <dbReference type="Proteomes" id="UP000676601"/>
    </source>
</evidence>
<dbReference type="PANTHER" id="PTHR43649">
    <property type="entry name" value="ARABINOSE-BINDING PROTEIN-RELATED"/>
    <property type="match status" value="1"/>
</dbReference>
<evidence type="ECO:0000256" key="5">
    <source>
        <dbReference type="SAM" id="SignalP"/>
    </source>
</evidence>
<protein>
    <submittedName>
        <fullName evidence="6">Sugar ABC transporter substrate-binding protein</fullName>
    </submittedName>
</protein>
<dbReference type="RefSeq" id="WP_244879194.1">
    <property type="nucleotide sequence ID" value="NZ_BORU01000001.1"/>
</dbReference>
<evidence type="ECO:0000256" key="2">
    <source>
        <dbReference type="ARBA" id="ARBA00008520"/>
    </source>
</evidence>
<keyword evidence="3" id="KW-0813">Transport</keyword>
<feature type="signal peptide" evidence="5">
    <location>
        <begin position="1"/>
        <end position="24"/>
    </location>
</feature>
<evidence type="ECO:0000313" key="6">
    <source>
        <dbReference type="EMBL" id="GIO52661.1"/>
    </source>
</evidence>
<dbReference type="PANTHER" id="PTHR43649:SF31">
    <property type="entry name" value="SN-GLYCEROL-3-PHOSPHATE-BINDING PERIPLASMIC PROTEIN UGPB"/>
    <property type="match status" value="1"/>
</dbReference>
<proteinExistence type="inferred from homology"/>
<evidence type="ECO:0000256" key="1">
    <source>
        <dbReference type="ARBA" id="ARBA00004196"/>
    </source>
</evidence>
<name>A0ABQ4L7W9_9BACL</name>
<dbReference type="Gene3D" id="3.40.190.10">
    <property type="entry name" value="Periplasmic binding protein-like II"/>
    <property type="match status" value="1"/>
</dbReference>